<dbReference type="EMBL" id="AP018933">
    <property type="protein sequence ID" value="BBG30395.1"/>
    <property type="molecule type" value="Genomic_DNA"/>
</dbReference>
<evidence type="ECO:0000313" key="6">
    <source>
        <dbReference type="EMBL" id="BBG30395.1"/>
    </source>
</evidence>
<dbReference type="GO" id="GO:0032923">
    <property type="term" value="P:organic phosphonate biosynthetic process"/>
    <property type="evidence" value="ECO:0007669"/>
    <property type="project" value="InterPro"/>
</dbReference>
<dbReference type="KEGG" id="zpl:ZBT109_1639"/>
<dbReference type="InterPro" id="IPR011766">
    <property type="entry name" value="TPP_enzyme_TPP-bd"/>
</dbReference>
<evidence type="ECO:0000256" key="2">
    <source>
        <dbReference type="ARBA" id="ARBA00023052"/>
    </source>
</evidence>
<dbReference type="SUPFAM" id="SSF52518">
    <property type="entry name" value="Thiamin diphosphate-binding fold (THDP-binding)"/>
    <property type="match status" value="2"/>
</dbReference>
<dbReference type="Proteomes" id="UP000267342">
    <property type="component" value="Chromosome"/>
</dbReference>
<feature type="domain" description="Thiamine pyrophosphate enzyme TPP-binding" evidence="4">
    <location>
        <begin position="213"/>
        <end position="347"/>
    </location>
</feature>
<dbReference type="Pfam" id="PF02776">
    <property type="entry name" value="TPP_enzyme_N"/>
    <property type="match status" value="1"/>
</dbReference>
<dbReference type="InterPro" id="IPR029061">
    <property type="entry name" value="THDP-binding"/>
</dbReference>
<dbReference type="InterPro" id="IPR051818">
    <property type="entry name" value="TPP_dependent_decarboxylase"/>
</dbReference>
<dbReference type="NCBIfam" id="TIGR03297">
    <property type="entry name" value="Ppyr-DeCO2ase"/>
    <property type="match status" value="1"/>
</dbReference>
<dbReference type="CDD" id="cd03371">
    <property type="entry name" value="TPP_PpyrDC"/>
    <property type="match status" value="1"/>
</dbReference>
<evidence type="ECO:0000256" key="3">
    <source>
        <dbReference type="ARBA" id="ARBA00023239"/>
    </source>
</evidence>
<dbReference type="CDD" id="cd07035">
    <property type="entry name" value="TPP_PYR_POX_like"/>
    <property type="match status" value="1"/>
</dbReference>
<keyword evidence="2" id="KW-0786">Thiamine pyrophosphate</keyword>
<feature type="domain" description="Thiamine pyrophosphate enzyme N-terminal TPP-binding" evidence="5">
    <location>
        <begin position="7"/>
        <end position="108"/>
    </location>
</feature>
<reference evidence="6 7" key="1">
    <citation type="submission" date="2018-09" db="EMBL/GenBank/DDBJ databases">
        <title>Zymobacter palmae IAM14233 (=T109) whole genome analysis.</title>
        <authorList>
            <person name="Yanase H."/>
        </authorList>
    </citation>
    <scope>NUCLEOTIDE SEQUENCE [LARGE SCALE GENOMIC DNA]</scope>
    <source>
        <strain evidence="6 7">IAM14233</strain>
    </source>
</reference>
<dbReference type="InterPro" id="IPR012001">
    <property type="entry name" value="Thiamin_PyroP_enz_TPP-bd_dom"/>
</dbReference>
<proteinExistence type="predicted"/>
<dbReference type="PANTHER" id="PTHR42818:SF1">
    <property type="entry name" value="SULFOPYRUVATE DECARBOXYLASE"/>
    <property type="match status" value="1"/>
</dbReference>
<keyword evidence="7" id="KW-1185">Reference proteome</keyword>
<dbReference type="InterPro" id="IPR017684">
    <property type="entry name" value="Phosphono-pyrv_decarboxylase"/>
</dbReference>
<keyword evidence="1" id="KW-0210">Decarboxylase</keyword>
<sequence length="381" mass="40739">MINPDDFINALVARGLTFFSGVPDSLLKELCLTLGARHELSHFTASNEGAATGMAIGHHLATGQIPVVYLQNSGLGNVVNPVCSLASSDVYGIPMLFIIGWRGEMLPEGTQRHDEPQHVMQGRVTLAQLDVLDIPYLVLDGDHPLPFEALDKLLAQSRQCQHPVALVIRKNTFAASGLKQSAPDSTLPLREEAVNACLDVLPSDVPIVSTTGMLSRELYELREQRNEGHARDFLTVGGMGLASQIALGIGHSRLGHRVVCLDGDGAVLMHMGGLTNAARVDELVHVVINNGAHESVGGQPTAAGQLTLAEIARTSGYPSVATVDSLTELKAVLQQALTEEGSHFIEVRCRTGHRSALGRPATTPVQNRDGFMAFLTERHGA</sequence>
<dbReference type="OrthoDB" id="9785953at2"/>
<gene>
    <name evidence="6" type="ORF">ZBT109_1639</name>
</gene>
<evidence type="ECO:0000259" key="5">
    <source>
        <dbReference type="Pfam" id="PF02776"/>
    </source>
</evidence>
<dbReference type="Pfam" id="PF02775">
    <property type="entry name" value="TPP_enzyme_C"/>
    <property type="match status" value="1"/>
</dbReference>
<evidence type="ECO:0000256" key="1">
    <source>
        <dbReference type="ARBA" id="ARBA00022793"/>
    </source>
</evidence>
<evidence type="ECO:0000259" key="4">
    <source>
        <dbReference type="Pfam" id="PF02775"/>
    </source>
</evidence>
<protein>
    <submittedName>
        <fullName evidence="6">Thiaminepyrophosphate-requiring enzymes</fullName>
    </submittedName>
</protein>
<dbReference type="AlphaFoldDB" id="A0A348HFJ3"/>
<dbReference type="STRING" id="1123510.GCA_000620025_02416"/>
<dbReference type="GO" id="GO:0030976">
    <property type="term" value="F:thiamine pyrophosphate binding"/>
    <property type="evidence" value="ECO:0007669"/>
    <property type="project" value="InterPro"/>
</dbReference>
<keyword evidence="3" id="KW-0456">Lyase</keyword>
<organism evidence="6 7">
    <name type="scientific">Zymobacter palmae</name>
    <dbReference type="NCBI Taxonomy" id="33074"/>
    <lineage>
        <taxon>Bacteria</taxon>
        <taxon>Pseudomonadati</taxon>
        <taxon>Pseudomonadota</taxon>
        <taxon>Gammaproteobacteria</taxon>
        <taxon>Oceanospirillales</taxon>
        <taxon>Halomonadaceae</taxon>
        <taxon>Zymobacter group</taxon>
        <taxon>Zymobacter</taxon>
    </lineage>
</organism>
<dbReference type="Gene3D" id="3.40.50.970">
    <property type="match status" value="2"/>
</dbReference>
<dbReference type="RefSeq" id="WP_027705454.1">
    <property type="nucleotide sequence ID" value="NZ_AP018933.1"/>
</dbReference>
<dbReference type="PANTHER" id="PTHR42818">
    <property type="entry name" value="SULFOPYRUVATE DECARBOXYLASE SUBUNIT ALPHA"/>
    <property type="match status" value="1"/>
</dbReference>
<dbReference type="GO" id="GO:0033980">
    <property type="term" value="F:phosphonopyruvate decarboxylase activity"/>
    <property type="evidence" value="ECO:0007669"/>
    <property type="project" value="InterPro"/>
</dbReference>
<evidence type="ECO:0000313" key="7">
    <source>
        <dbReference type="Proteomes" id="UP000267342"/>
    </source>
</evidence>
<name>A0A348HFJ3_9GAMM</name>
<accession>A0A348HFJ3</accession>